<dbReference type="InterPro" id="IPR007074">
    <property type="entry name" value="LicD/FKTN/FKRP_NTP_transf"/>
</dbReference>
<dbReference type="EMBL" id="LT598482">
    <property type="protein sequence ID" value="SCU86085.1"/>
    <property type="molecule type" value="Genomic_DNA"/>
</dbReference>
<dbReference type="GO" id="GO:0009100">
    <property type="term" value="P:glycoprotein metabolic process"/>
    <property type="evidence" value="ECO:0007669"/>
    <property type="project" value="UniProtKB-ARBA"/>
</dbReference>
<dbReference type="PANTHER" id="PTHR15407:SF28">
    <property type="entry name" value="RIBITOL-5-PHOSPHATE TRANSFERASE FKTN"/>
    <property type="match status" value="1"/>
</dbReference>
<dbReference type="PANTHER" id="PTHR15407">
    <property type="entry name" value="FUKUTIN-RELATED"/>
    <property type="match status" value="1"/>
</dbReference>
<evidence type="ECO:0000256" key="2">
    <source>
        <dbReference type="ARBA" id="ARBA00022692"/>
    </source>
</evidence>
<dbReference type="Pfam" id="PF04991">
    <property type="entry name" value="LicD"/>
    <property type="match status" value="1"/>
</dbReference>
<evidence type="ECO:0000256" key="3">
    <source>
        <dbReference type="ARBA" id="ARBA00022989"/>
    </source>
</evidence>
<evidence type="ECO:0000313" key="7">
    <source>
        <dbReference type="EMBL" id="SCU86085.1"/>
    </source>
</evidence>
<name>A0A1G4J8L7_9SACH</name>
<evidence type="ECO:0000256" key="1">
    <source>
        <dbReference type="ARBA" id="ARBA00004167"/>
    </source>
</evidence>
<reference evidence="8" key="1">
    <citation type="submission" date="2016-03" db="EMBL/GenBank/DDBJ databases">
        <authorList>
            <person name="Devillers Hugo."/>
        </authorList>
    </citation>
    <scope>NUCLEOTIDE SEQUENCE [LARGE SCALE GENOMIC DNA]</scope>
</reference>
<keyword evidence="8" id="KW-1185">Reference proteome</keyword>
<evidence type="ECO:0000313" key="8">
    <source>
        <dbReference type="Proteomes" id="UP000191144"/>
    </source>
</evidence>
<proteinExistence type="predicted"/>
<dbReference type="AlphaFoldDB" id="A0A1G4J8L7"/>
<dbReference type="Proteomes" id="UP000191144">
    <property type="component" value="Chromosome D"/>
</dbReference>
<protein>
    <submittedName>
        <fullName evidence="7">LAME_0D04434g1_1</fullName>
    </submittedName>
</protein>
<dbReference type="InterPro" id="IPR009644">
    <property type="entry name" value="FKTN/MNN4/W02B3.4-1"/>
</dbReference>
<evidence type="ECO:0000256" key="5">
    <source>
        <dbReference type="SAM" id="Phobius"/>
    </source>
</evidence>
<keyword evidence="3 5" id="KW-1133">Transmembrane helix</keyword>
<dbReference type="OrthoDB" id="444255at2759"/>
<feature type="domain" description="LicD/FKTN/FKRP nucleotidyltransferase" evidence="6">
    <location>
        <begin position="481"/>
        <end position="720"/>
    </location>
</feature>
<dbReference type="GO" id="GO:0016020">
    <property type="term" value="C:membrane"/>
    <property type="evidence" value="ECO:0007669"/>
    <property type="project" value="UniProtKB-SubCell"/>
</dbReference>
<keyword evidence="2 5" id="KW-0812">Transmembrane</keyword>
<keyword evidence="4 5" id="KW-0472">Membrane</keyword>
<evidence type="ECO:0000256" key="4">
    <source>
        <dbReference type="ARBA" id="ARBA00023136"/>
    </source>
</evidence>
<sequence length="930" mass="106747">MDSSDALVSRVFREKVLKWLKRYAPFVATLLRRRRKVFSALSLFACLFVSVLVLRSIDGTAYEAAVSKLDQFRTLSTSPQPVIDSKQQLVQLYKKIHFDTSLEYPTVYGLHTDLLTVQIGPQKGEKLNSAADLRFYDADPRLVWSVLASHLAQASKTVVPLPFSWYDWADFRDYNKLISVQHSPLNCTFLFGHHFNSSLLLQIETETGERLFDIDRTYYNTENGPELSESEIQDMLKRANDSCVADSRSSQLDSKRSQSSNAFSTGFIVKTLQDQVRPEVYRLQARNYILHTLSLPLSLTVLNGNSGAWQIPIKQDRRENIMQSGLLQEYLDRGSKRSKTRGELDHLSEFDKFAESDGSRHLLVDIKDLKEEKTKAFAGLFTYLQKSDFEFDALAKIEELASRAEFLTAHELSYLDSLRFSTQTHFAFTPKYFQEPGGLKDFLELGRHHDARFFNGAIFRNPDQSLLRLNSMMITFQAFLKANHLTCWLAHGSLFGYLYNGLNFPWDNDFDVQMPIRHLHILAQNFNQSLILQDPREGNGRFFLDVGSSITHRIQGNGNNNIDARFIDIDSGLYIDITALSVSSAMLSNRDAVFFNQRKDSIGTELKHRDPNLIANKTDIPLQELYNKLANDSSHSDEERRQVEQLIQAYKINFPSNPSPTKFYAADQRYNLNHELGLYNCRNHHFVQFDMISTLVSTKYHGVSALVPSKYIALLKREYRVPMKSYGVTYQSRSFLKGVRSWIQSSLLRKLMNVAGRHEGLESVRSPANNLNAEDVEILLRNSAKSNSLEFLAYMHNSKEISTYRLKEIELHFSQKYTAEKKHSLLIQLYNEVGSRLKPIMKDPFIRFLQDRKWNELSSQLELSSDDLSELNLEFAESVIAWNSLLDRKDLPFLSRLSDKEAGQDDGDLNINDGAVDHSIVFKADPKLFE</sequence>
<comment type="subcellular location">
    <subcellularLocation>
        <location evidence="1">Membrane</location>
        <topology evidence="1">Single-pass membrane protein</topology>
    </subcellularLocation>
</comment>
<feature type="transmembrane region" description="Helical" evidence="5">
    <location>
        <begin position="37"/>
        <end position="57"/>
    </location>
</feature>
<accession>A0A1G4J8L7</accession>
<evidence type="ECO:0000259" key="6">
    <source>
        <dbReference type="Pfam" id="PF04991"/>
    </source>
</evidence>
<gene>
    <name evidence="7" type="ORF">LAME_0D04434G</name>
</gene>
<organism evidence="7 8">
    <name type="scientific">Lachancea meyersii CBS 8951</name>
    <dbReference type="NCBI Taxonomy" id="1266667"/>
    <lineage>
        <taxon>Eukaryota</taxon>
        <taxon>Fungi</taxon>
        <taxon>Dikarya</taxon>
        <taxon>Ascomycota</taxon>
        <taxon>Saccharomycotina</taxon>
        <taxon>Saccharomycetes</taxon>
        <taxon>Saccharomycetales</taxon>
        <taxon>Saccharomycetaceae</taxon>
        <taxon>Lachancea</taxon>
    </lineage>
</organism>